<organism evidence="1">
    <name type="scientific">Escherichia coli</name>
    <dbReference type="NCBI Taxonomy" id="562"/>
    <lineage>
        <taxon>Bacteria</taxon>
        <taxon>Pseudomonadati</taxon>
        <taxon>Pseudomonadota</taxon>
        <taxon>Gammaproteobacteria</taxon>
        <taxon>Enterobacterales</taxon>
        <taxon>Enterobacteriaceae</taxon>
        <taxon>Escherichia</taxon>
    </lineage>
</organism>
<dbReference type="AlphaFoldDB" id="A0A811AQ35"/>
<proteinExistence type="predicted"/>
<sequence length="52" mass="5894">MTAVLTNYGEKSMRPEKGAAFVELTNRSGKREYWGNGPEELVKTIRRVTPSH</sequence>
<reference evidence="1" key="1">
    <citation type="submission" date="2021-03" db="EMBL/GenBank/DDBJ databases">
        <title>Whole genome sequence of tetracycline resistant plasmid in Escherichia coli.</title>
        <authorList>
            <person name="Usui M."/>
            <person name="Fukuda A."/>
        </authorList>
    </citation>
    <scope>NUCLEOTIDE SEQUENCE</scope>
    <source>
        <strain evidence="1">K38</strain>
        <plasmid evidence="1">pK38</plasmid>
    </source>
</reference>
<protein>
    <submittedName>
        <fullName evidence="1">Uncharacterized protein</fullName>
    </submittedName>
</protein>
<geneLocation type="plasmid" evidence="1">
    <name>pK38</name>
</geneLocation>
<accession>A0A811AQ35</accession>
<evidence type="ECO:0000313" key="1">
    <source>
        <dbReference type="EMBL" id="BCT73758.1"/>
    </source>
</evidence>
<keyword evidence="1" id="KW-0614">Plasmid</keyword>
<dbReference type="EMBL" id="LC620534">
    <property type="protein sequence ID" value="BCT73758.1"/>
    <property type="molecule type" value="Genomic_DNA"/>
</dbReference>
<name>A0A811AQ35_ECOLX</name>